<evidence type="ECO:0000313" key="1">
    <source>
        <dbReference type="EMBL" id="AUB40867.1"/>
    </source>
</evidence>
<proteinExistence type="predicted"/>
<reference evidence="1 2" key="1">
    <citation type="submission" date="2017-11" db="EMBL/GenBank/DDBJ databases">
        <title>Complete genome of a free-living desiccation-tolerant cyanobacterium and its photosynthetic adaptation to extreme terrestrial habitat.</title>
        <authorList>
            <person name="Shang J."/>
        </authorList>
    </citation>
    <scope>NUCLEOTIDE SEQUENCE [LARGE SCALE GENOMIC DNA]</scope>
    <source>
        <strain evidence="1 2">CCNUN1</strain>
    </source>
</reference>
<dbReference type="Pfam" id="PF08869">
    <property type="entry name" value="XisI"/>
    <property type="match status" value="1"/>
</dbReference>
<organism evidence="1 2">
    <name type="scientific">Nostoc flagelliforme CCNUN1</name>
    <dbReference type="NCBI Taxonomy" id="2038116"/>
    <lineage>
        <taxon>Bacteria</taxon>
        <taxon>Bacillati</taxon>
        <taxon>Cyanobacteriota</taxon>
        <taxon>Cyanophyceae</taxon>
        <taxon>Nostocales</taxon>
        <taxon>Nostocaceae</taxon>
        <taxon>Nostoc</taxon>
    </lineage>
</organism>
<dbReference type="InterPro" id="IPR035943">
    <property type="entry name" value="XisI-like_sf"/>
</dbReference>
<dbReference type="InterPro" id="IPR014968">
    <property type="entry name" value="XisI"/>
</dbReference>
<keyword evidence="2" id="KW-1185">Reference proteome</keyword>
<dbReference type="KEGG" id="nfl:COO91_06901"/>
<dbReference type="Proteomes" id="UP000232003">
    <property type="component" value="Chromosome"/>
</dbReference>
<protein>
    <submittedName>
        <fullName evidence="1">XisI protein</fullName>
    </submittedName>
</protein>
<dbReference type="EMBL" id="CP024785">
    <property type="protein sequence ID" value="AUB40867.1"/>
    <property type="molecule type" value="Genomic_DNA"/>
</dbReference>
<evidence type="ECO:0000313" key="2">
    <source>
        <dbReference type="Proteomes" id="UP000232003"/>
    </source>
</evidence>
<name>A0A2K8SZJ6_9NOSO</name>
<dbReference type="Gene3D" id="3.30.310.110">
    <property type="entry name" value="XisI-like"/>
    <property type="match status" value="1"/>
</dbReference>
<gene>
    <name evidence="1" type="ORF">COO91_06901</name>
</gene>
<dbReference type="AlphaFoldDB" id="A0A2K8SZJ6"/>
<dbReference type="SUPFAM" id="SSF143847">
    <property type="entry name" value="XisI-like"/>
    <property type="match status" value="1"/>
</dbReference>
<sequence length="47" mass="5599">MDKLAHYRQIVQQILQEYSEQKPASSNIDVEKIFDIERDHYQVVHVG</sequence>
<accession>A0A2K8SZJ6</accession>